<evidence type="ECO:0000313" key="1">
    <source>
        <dbReference type="EMBL" id="GAA4647998.1"/>
    </source>
</evidence>
<proteinExistence type="predicted"/>
<dbReference type="InterPro" id="IPR019620">
    <property type="entry name" value="Metal-bd_prot_put"/>
</dbReference>
<reference evidence="2" key="1">
    <citation type="journal article" date="2019" name="Int. J. Syst. Evol. Microbiol.">
        <title>The Global Catalogue of Microorganisms (GCM) 10K type strain sequencing project: providing services to taxonomists for standard genome sequencing and annotation.</title>
        <authorList>
            <consortium name="The Broad Institute Genomics Platform"/>
            <consortium name="The Broad Institute Genome Sequencing Center for Infectious Disease"/>
            <person name="Wu L."/>
            <person name="Ma J."/>
        </authorList>
    </citation>
    <scope>NUCLEOTIDE SEQUENCE [LARGE SCALE GENOMIC DNA]</scope>
    <source>
        <strain evidence="2">JCM 17805</strain>
    </source>
</reference>
<dbReference type="RefSeq" id="WP_345193067.1">
    <property type="nucleotide sequence ID" value="NZ_BAABFL010000016.1"/>
</dbReference>
<protein>
    <submittedName>
        <fullName evidence="1">YecH family protein</fullName>
    </submittedName>
</protein>
<evidence type="ECO:0000313" key="2">
    <source>
        <dbReference type="Proteomes" id="UP001500604"/>
    </source>
</evidence>
<gene>
    <name evidence="1" type="ORF">GCM10023116_02600</name>
</gene>
<dbReference type="NCBIfam" id="TIGR03853">
    <property type="entry name" value="matur_matur"/>
    <property type="match status" value="1"/>
</dbReference>
<comment type="caution">
    <text evidence="1">The sequence shown here is derived from an EMBL/GenBank/DDBJ whole genome shotgun (WGS) entry which is preliminary data.</text>
</comment>
<organism evidence="1 2">
    <name type="scientific">Kistimonas scapharcae</name>
    <dbReference type="NCBI Taxonomy" id="1036133"/>
    <lineage>
        <taxon>Bacteria</taxon>
        <taxon>Pseudomonadati</taxon>
        <taxon>Pseudomonadota</taxon>
        <taxon>Gammaproteobacteria</taxon>
        <taxon>Oceanospirillales</taxon>
        <taxon>Endozoicomonadaceae</taxon>
        <taxon>Kistimonas</taxon>
    </lineage>
</organism>
<keyword evidence="2" id="KW-1185">Reference proteome</keyword>
<dbReference type="Proteomes" id="UP001500604">
    <property type="component" value="Unassembled WGS sequence"/>
</dbReference>
<sequence>MAKTVHGRKVLNLVLEYGQPYSRDALKDAMATQFGQDVQYHTCSVQELSADGLIDLFLGKGKLVETDTGIVGDASKQCGHH</sequence>
<name>A0ABP8UVR4_9GAMM</name>
<accession>A0ABP8UVR4</accession>
<dbReference type="EMBL" id="BAABFL010000016">
    <property type="protein sequence ID" value="GAA4647998.1"/>
    <property type="molecule type" value="Genomic_DNA"/>
</dbReference>
<dbReference type="Pfam" id="PF10678">
    <property type="entry name" value="DUF2492"/>
    <property type="match status" value="1"/>
</dbReference>